<feature type="zinc finger region" description="C3H1-type" evidence="9">
    <location>
        <begin position="64"/>
        <end position="91"/>
    </location>
</feature>
<feature type="domain" description="C3H1-type" evidence="10">
    <location>
        <begin position="122"/>
        <end position="146"/>
    </location>
</feature>
<dbReference type="OrthoDB" id="1914176at2759"/>
<dbReference type="EnsemblMetazoa" id="SSS_680s_mrna">
    <property type="protein sequence ID" value="KAF7488848.1"/>
    <property type="gene ID" value="SSS_680"/>
</dbReference>
<keyword evidence="2" id="KW-0507">mRNA processing</keyword>
<dbReference type="Proteomes" id="UP000070412">
    <property type="component" value="Unassembled WGS sequence"/>
</dbReference>
<keyword evidence="13" id="KW-1185">Reference proteome</keyword>
<gene>
    <name evidence="11" type="primary">SSS_680g</name>
    <name evidence="11" type="ORF">SSS_680</name>
</gene>
<dbReference type="PANTHER" id="PTHR23102:SF24">
    <property type="entry name" value="CLEAVAGE AND POLYADENYLATION SPECIFICITY FACTOR SUBUNIT 4"/>
    <property type="match status" value="1"/>
</dbReference>
<evidence type="ECO:0000313" key="12">
    <source>
        <dbReference type="EnsemblMetazoa" id="KAF7488848.1"/>
    </source>
</evidence>
<feature type="zinc finger region" description="C3H1-type" evidence="9">
    <location>
        <begin position="122"/>
        <end position="146"/>
    </location>
</feature>
<dbReference type="Gene3D" id="4.10.1000.10">
    <property type="entry name" value="Zinc finger, CCCH-type"/>
    <property type="match status" value="2"/>
</dbReference>
<evidence type="ECO:0000256" key="7">
    <source>
        <dbReference type="ARBA" id="ARBA00022884"/>
    </source>
</evidence>
<reference evidence="12" key="3">
    <citation type="submission" date="2022-06" db="UniProtKB">
        <authorList>
            <consortium name="EnsemblMetazoa"/>
        </authorList>
    </citation>
    <scope>IDENTIFICATION</scope>
</reference>
<reference evidence="11" key="2">
    <citation type="submission" date="2020-01" db="EMBL/GenBank/DDBJ databases">
        <authorList>
            <person name="Korhonen P.K.K."/>
            <person name="Guangxu M.G."/>
            <person name="Wang T.W."/>
            <person name="Stroehlein A.J.S."/>
            <person name="Young N.D."/>
            <person name="Ang C.-S.A."/>
            <person name="Fernando D.W.F."/>
            <person name="Lu H.L."/>
            <person name="Taylor S.T."/>
            <person name="Ehtesham M.E.M."/>
            <person name="Najaraj S.H.N."/>
            <person name="Harsha G.H.G."/>
            <person name="Madugundu A.M."/>
            <person name="Renuse S.R."/>
            <person name="Holt D.H."/>
            <person name="Pandey A.P."/>
            <person name="Papenfuss A.P."/>
            <person name="Gasser R.B.G."/>
            <person name="Fischer K.F."/>
        </authorList>
    </citation>
    <scope>NUCLEOTIDE SEQUENCE</scope>
    <source>
        <strain evidence="11">SSS_KF_BRIS2020</strain>
    </source>
</reference>
<keyword evidence="4" id="KW-0677">Repeat</keyword>
<dbReference type="InterPro" id="IPR045348">
    <property type="entry name" value="CPSF4/Yth1"/>
</dbReference>
<accession>A0A834VCS5</accession>
<dbReference type="GO" id="GO:0005634">
    <property type="term" value="C:nucleus"/>
    <property type="evidence" value="ECO:0007669"/>
    <property type="project" value="UniProtKB-SubCell"/>
</dbReference>
<dbReference type="EMBL" id="WVUK01000065">
    <property type="protein sequence ID" value="KAF7488848.1"/>
    <property type="molecule type" value="Genomic_DNA"/>
</dbReference>
<dbReference type="Pfam" id="PF14608">
    <property type="entry name" value="zf-CCCH_2"/>
    <property type="match status" value="1"/>
</dbReference>
<evidence type="ECO:0000256" key="1">
    <source>
        <dbReference type="ARBA" id="ARBA00004123"/>
    </source>
</evidence>
<dbReference type="SMART" id="SM00356">
    <property type="entry name" value="ZnF_C3H1"/>
    <property type="match status" value="5"/>
</dbReference>
<keyword evidence="8" id="KW-0539">Nucleus</keyword>
<protein>
    <submittedName>
        <fullName evidence="11">Cleavage and polyadenylation specificity factor subunit 4</fullName>
    </submittedName>
</protein>
<name>A0A834VCS5_SARSC</name>
<keyword evidence="6 9" id="KW-0862">Zinc</keyword>
<keyword evidence="5 9" id="KW-0863">Zinc-finger</keyword>
<reference evidence="13" key="1">
    <citation type="journal article" date="2020" name="PLoS Negl. Trop. Dis.">
        <title>High-quality nuclear genome for Sarcoptes scabiei-A critical resource for a neglected parasite.</title>
        <authorList>
            <person name="Korhonen P.K."/>
            <person name="Gasser R.B."/>
            <person name="Ma G."/>
            <person name="Wang T."/>
            <person name="Stroehlein A.J."/>
            <person name="Young N.D."/>
            <person name="Ang C.S."/>
            <person name="Fernando D.D."/>
            <person name="Lu H.C."/>
            <person name="Taylor S."/>
            <person name="Reynolds S.L."/>
            <person name="Mofiz E."/>
            <person name="Najaraj S.H."/>
            <person name="Gowda H."/>
            <person name="Madugundu A."/>
            <person name="Renuse S."/>
            <person name="Holt D."/>
            <person name="Pandey A."/>
            <person name="Papenfuss A.T."/>
            <person name="Fischer K."/>
        </authorList>
    </citation>
    <scope>NUCLEOTIDE SEQUENCE [LARGE SCALE GENOMIC DNA]</scope>
</reference>
<dbReference type="GO" id="GO:0006397">
    <property type="term" value="P:mRNA processing"/>
    <property type="evidence" value="ECO:0007669"/>
    <property type="project" value="UniProtKB-KW"/>
</dbReference>
<dbReference type="PANTHER" id="PTHR23102">
    <property type="entry name" value="CLEAVAGE AND POLYADENYLATION SPECIFICITY FACTOR SUBUNIT 4-RELATED"/>
    <property type="match status" value="1"/>
</dbReference>
<proteinExistence type="predicted"/>
<dbReference type="PROSITE" id="PS50103">
    <property type="entry name" value="ZF_C3H1"/>
    <property type="match status" value="3"/>
</dbReference>
<comment type="subcellular location">
    <subcellularLocation>
        <location evidence="1">Nucleus</location>
    </subcellularLocation>
</comment>
<dbReference type="InterPro" id="IPR000571">
    <property type="entry name" value="Znf_CCCH"/>
</dbReference>
<evidence type="ECO:0000256" key="9">
    <source>
        <dbReference type="PROSITE-ProRule" id="PRU00723"/>
    </source>
</evidence>
<dbReference type="InterPro" id="IPR036855">
    <property type="entry name" value="Znf_CCCH_sf"/>
</dbReference>
<evidence type="ECO:0000259" key="10">
    <source>
        <dbReference type="PROSITE" id="PS50103"/>
    </source>
</evidence>
<dbReference type="GO" id="GO:0003723">
    <property type="term" value="F:RNA binding"/>
    <property type="evidence" value="ECO:0007669"/>
    <property type="project" value="UniProtKB-KW"/>
</dbReference>
<evidence type="ECO:0000256" key="6">
    <source>
        <dbReference type="ARBA" id="ARBA00022833"/>
    </source>
</evidence>
<sequence length="184" mass="22069">MDAIVAPIDDSQIFEIEEILEKQIGLKPLSFPMMDKSSAATCNFFRQNKRCHLDRLCPYRHARYERNVVCKHWLRGLCKKGDDCDFLHIYDRSRMPECYFHSVLNSCTNKECNFVHIHRDSSRINQECSWYNRGFCRRGNQCRLQHVRRTICPRYLTGFCPYGSRCQFFHGKFFVHYSEFQKML</sequence>
<evidence type="ECO:0000256" key="3">
    <source>
        <dbReference type="ARBA" id="ARBA00022723"/>
    </source>
</evidence>
<dbReference type="Pfam" id="PF00642">
    <property type="entry name" value="zf-CCCH"/>
    <property type="match status" value="2"/>
</dbReference>
<evidence type="ECO:0000256" key="4">
    <source>
        <dbReference type="ARBA" id="ARBA00022737"/>
    </source>
</evidence>
<dbReference type="AlphaFoldDB" id="A0A834VCS5"/>
<evidence type="ECO:0000256" key="8">
    <source>
        <dbReference type="ARBA" id="ARBA00023242"/>
    </source>
</evidence>
<dbReference type="SUPFAM" id="SSF90229">
    <property type="entry name" value="CCCH zinc finger"/>
    <property type="match status" value="2"/>
</dbReference>
<dbReference type="GO" id="GO:0008270">
    <property type="term" value="F:zinc ion binding"/>
    <property type="evidence" value="ECO:0007669"/>
    <property type="project" value="UniProtKB-KW"/>
</dbReference>
<evidence type="ECO:0000313" key="11">
    <source>
        <dbReference type="EMBL" id="KAF7488848.1"/>
    </source>
</evidence>
<evidence type="ECO:0000256" key="5">
    <source>
        <dbReference type="ARBA" id="ARBA00022771"/>
    </source>
</evidence>
<feature type="domain" description="C3H1-type" evidence="10">
    <location>
        <begin position="147"/>
        <end position="173"/>
    </location>
</feature>
<organism evidence="11">
    <name type="scientific">Sarcoptes scabiei</name>
    <name type="common">Itch mite</name>
    <name type="synonym">Acarus scabiei</name>
    <dbReference type="NCBI Taxonomy" id="52283"/>
    <lineage>
        <taxon>Eukaryota</taxon>
        <taxon>Metazoa</taxon>
        <taxon>Ecdysozoa</taxon>
        <taxon>Arthropoda</taxon>
        <taxon>Chelicerata</taxon>
        <taxon>Arachnida</taxon>
        <taxon>Acari</taxon>
        <taxon>Acariformes</taxon>
        <taxon>Sarcoptiformes</taxon>
        <taxon>Astigmata</taxon>
        <taxon>Psoroptidia</taxon>
        <taxon>Sarcoptoidea</taxon>
        <taxon>Sarcoptidae</taxon>
        <taxon>Sarcoptinae</taxon>
        <taxon>Sarcoptes</taxon>
    </lineage>
</organism>
<keyword evidence="3 9" id="KW-0479">Metal-binding</keyword>
<feature type="zinc finger region" description="C3H1-type" evidence="9">
    <location>
        <begin position="147"/>
        <end position="173"/>
    </location>
</feature>
<feature type="domain" description="C3H1-type" evidence="10">
    <location>
        <begin position="64"/>
        <end position="91"/>
    </location>
</feature>
<evidence type="ECO:0000256" key="2">
    <source>
        <dbReference type="ARBA" id="ARBA00022664"/>
    </source>
</evidence>
<keyword evidence="7" id="KW-0694">RNA-binding</keyword>
<evidence type="ECO:0000313" key="13">
    <source>
        <dbReference type="Proteomes" id="UP000070412"/>
    </source>
</evidence>